<organism evidence="1 2">
    <name type="scientific">Rhodovastum atsumiense</name>
    <dbReference type="NCBI Taxonomy" id="504468"/>
    <lineage>
        <taxon>Bacteria</taxon>
        <taxon>Pseudomonadati</taxon>
        <taxon>Pseudomonadota</taxon>
        <taxon>Alphaproteobacteria</taxon>
        <taxon>Acetobacterales</taxon>
        <taxon>Acetobacteraceae</taxon>
        <taxon>Rhodovastum</taxon>
    </lineage>
</organism>
<comment type="caution">
    <text evidence="1">The sequence shown here is derived from an EMBL/GenBank/DDBJ whole genome shotgun (WGS) entry which is preliminary data.</text>
</comment>
<name>A0A5M6IIG1_9PROT</name>
<dbReference type="Pfam" id="PF14440">
    <property type="entry name" value="XOO_2897-deam"/>
    <property type="match status" value="1"/>
</dbReference>
<accession>A0A5M6IIG1</accession>
<reference evidence="1 2" key="1">
    <citation type="submission" date="2019-09" db="EMBL/GenBank/DDBJ databases">
        <title>Genome sequence of Rhodovastum atsumiense, a diverse member of the Acetobacteraceae family of non-sulfur purple photosynthetic bacteria.</title>
        <authorList>
            <person name="Meyer T."/>
            <person name="Kyndt J."/>
        </authorList>
    </citation>
    <scope>NUCLEOTIDE SEQUENCE [LARGE SCALE GENOMIC DNA]</scope>
    <source>
        <strain evidence="1 2">DSM 21279</strain>
    </source>
</reference>
<dbReference type="AlphaFoldDB" id="A0A5M6IIG1"/>
<keyword evidence="2" id="KW-1185">Reference proteome</keyword>
<dbReference type="InterPro" id="IPR032722">
    <property type="entry name" value="Deaminase_XOO_2897"/>
</dbReference>
<protein>
    <submittedName>
        <fullName evidence="1">Uncharacterized protein</fullName>
    </submittedName>
</protein>
<evidence type="ECO:0000313" key="2">
    <source>
        <dbReference type="Proteomes" id="UP000325255"/>
    </source>
</evidence>
<sequence>MGAKAMDGAGASLVLRYIPWNEDNIYSKMAIDYRRMMLERGKKVAGKNVAVLHYTPLDGGDHLFLVTCSSQQGGFHSEKAVFDCLEERLREQGDEIAHLQGLYTERSPCGRGRGMKDCERYLLDRFRFPGDRVFNASGARLPVYYSFEYPSGGKSELDYIDYLCRKIGLDQVESEKNRNAKQRSYREMCQEYADLCRLDHRDITFRITRFEHDL</sequence>
<dbReference type="OrthoDB" id="9111418at2"/>
<dbReference type="Proteomes" id="UP000325255">
    <property type="component" value="Unassembled WGS sequence"/>
</dbReference>
<evidence type="ECO:0000313" key="1">
    <source>
        <dbReference type="EMBL" id="KAA5608066.1"/>
    </source>
</evidence>
<proteinExistence type="predicted"/>
<gene>
    <name evidence="1" type="ORF">F1189_30815</name>
</gene>
<dbReference type="EMBL" id="VWPK01000109">
    <property type="protein sequence ID" value="KAA5608066.1"/>
    <property type="molecule type" value="Genomic_DNA"/>
</dbReference>